<dbReference type="GO" id="GO:0005675">
    <property type="term" value="C:transcription factor TFIIH holo complex"/>
    <property type="evidence" value="ECO:0007669"/>
    <property type="project" value="TreeGrafter"/>
</dbReference>
<comment type="function">
    <text evidence="8">Component of the general transcription and DNA repair factor IIH (TFIIH) core complex which is involved in general and transcription-coupled nucleotide excision repair (NER) of damaged DNA.</text>
</comment>
<evidence type="ECO:0000256" key="1">
    <source>
        <dbReference type="ARBA" id="ARBA00004123"/>
    </source>
</evidence>
<dbReference type="OrthoDB" id="364513at2759"/>
<evidence type="ECO:0000256" key="3">
    <source>
        <dbReference type="ARBA" id="ARBA00022763"/>
    </source>
</evidence>
<dbReference type="PANTHER" id="PTHR13152:SF0">
    <property type="entry name" value="GENERAL TRANSCRIPTION FACTOR IIH SUBUNIT 4"/>
    <property type="match status" value="1"/>
</dbReference>
<sequence length="531" mass="55937">MDFTAYIAGLPAAKRALLYRSPWTSLAVFRNLPPLAQAYVMRLLFVPAPFPAEFVDSWCRPSAWGPHRSALEALRGLDVLVEVDPAAAQAALQQQQQQAGRPAGRGIKRPAGAGGPPGRPLLALQPDFRDQLQRVVCEGSTLMGGDVPASAASATPSLEALSDWAGRQWEALQLYMLGATRKPPGLPQPLRSVGYADLDLRALLMEAGLLALPQHVGGRPAGGGGGLAVTRAGFQFLLQPRDRQLWAVLREYISGAEASSGDELASSLSFLLQLGFRRVGQAGAWGSLRPPEQRMAAHLVQLGLLSVGQAVDGALYYTPTHLASSLCGGGAAGGGAALFAAAAAGGGPARAGGSGAAGGGGGSEGGGAGSDAYIIVESNYRVYAYTRSPVTIAVLELFVRREALLPNLFVGSIRRDSILSALARGITAAELVAYLAARPHPAIASRTPVVPEVVSDQIKLWEDSLNRLTAEAAVLYENMESRDLYERAVSFSRQSGTLLWEDAAKMRFVALDAGHEAMKGFIMRAKQDLKI</sequence>
<protein>
    <recommendedName>
        <fullName evidence="8">RNA polymerase II transcription factor B subunit 2</fullName>
    </recommendedName>
</protein>
<organism evidence="11 12">
    <name type="scientific">Gonium pectorale</name>
    <name type="common">Green alga</name>
    <dbReference type="NCBI Taxonomy" id="33097"/>
    <lineage>
        <taxon>Eukaryota</taxon>
        <taxon>Viridiplantae</taxon>
        <taxon>Chlorophyta</taxon>
        <taxon>core chlorophytes</taxon>
        <taxon>Chlorophyceae</taxon>
        <taxon>CS clade</taxon>
        <taxon>Chlamydomonadales</taxon>
        <taxon>Volvocaceae</taxon>
        <taxon>Gonium</taxon>
    </lineage>
</organism>
<dbReference type="InterPro" id="IPR040662">
    <property type="entry name" value="Tfb2_C"/>
</dbReference>
<dbReference type="Pfam" id="PF18307">
    <property type="entry name" value="Tfb2_C"/>
    <property type="match status" value="1"/>
</dbReference>
<evidence type="ECO:0000313" key="12">
    <source>
        <dbReference type="Proteomes" id="UP000075714"/>
    </source>
</evidence>
<dbReference type="GO" id="GO:0000439">
    <property type="term" value="C:transcription factor TFIIH core complex"/>
    <property type="evidence" value="ECO:0007669"/>
    <property type="project" value="InterPro"/>
</dbReference>
<dbReference type="GO" id="GO:0006289">
    <property type="term" value="P:nucleotide-excision repair"/>
    <property type="evidence" value="ECO:0007669"/>
    <property type="project" value="InterPro"/>
</dbReference>
<dbReference type="PANTHER" id="PTHR13152">
    <property type="entry name" value="TFIIH, POLYPEPTIDE 4"/>
    <property type="match status" value="1"/>
</dbReference>
<proteinExistence type="inferred from homology"/>
<comment type="similarity">
    <text evidence="2 8">Belongs to the TFB2 family.</text>
</comment>
<evidence type="ECO:0000256" key="8">
    <source>
        <dbReference type="RuleBase" id="RU364024"/>
    </source>
</evidence>
<dbReference type="InterPro" id="IPR004598">
    <property type="entry name" value="TFIIH_p52/Tfb2"/>
</dbReference>
<keyword evidence="6 8" id="KW-0234">DNA repair</keyword>
<comment type="caution">
    <text evidence="11">The sequence shown here is derived from an EMBL/GenBank/DDBJ whole genome shotgun (WGS) entry which is preliminary data.</text>
</comment>
<evidence type="ECO:0000256" key="5">
    <source>
        <dbReference type="ARBA" id="ARBA00023163"/>
    </source>
</evidence>
<name>A0A150GT46_GONPE</name>
<dbReference type="Gene3D" id="3.30.70.2610">
    <property type="match status" value="1"/>
</dbReference>
<feature type="compositionally biased region" description="Low complexity" evidence="9">
    <location>
        <begin position="91"/>
        <end position="111"/>
    </location>
</feature>
<keyword evidence="7 8" id="KW-0539">Nucleus</keyword>
<evidence type="ECO:0000259" key="10">
    <source>
        <dbReference type="Pfam" id="PF18307"/>
    </source>
</evidence>
<evidence type="ECO:0000313" key="11">
    <source>
        <dbReference type="EMBL" id="KXZ52981.1"/>
    </source>
</evidence>
<keyword evidence="12" id="KW-1185">Reference proteome</keyword>
<keyword evidence="5 8" id="KW-0804">Transcription</keyword>
<accession>A0A150GT46</accession>
<comment type="subcellular location">
    <subcellularLocation>
        <location evidence="1 8">Nucleus</location>
    </subcellularLocation>
</comment>
<evidence type="ECO:0000256" key="2">
    <source>
        <dbReference type="ARBA" id="ARBA00007132"/>
    </source>
</evidence>
<gene>
    <name evidence="11" type="ORF">GPECTOR_8g352</name>
</gene>
<reference evidence="12" key="1">
    <citation type="journal article" date="2016" name="Nat. Commun.">
        <title>The Gonium pectorale genome demonstrates co-option of cell cycle regulation during the evolution of multicellularity.</title>
        <authorList>
            <person name="Hanschen E.R."/>
            <person name="Marriage T.N."/>
            <person name="Ferris P.J."/>
            <person name="Hamaji T."/>
            <person name="Toyoda A."/>
            <person name="Fujiyama A."/>
            <person name="Neme R."/>
            <person name="Noguchi H."/>
            <person name="Minakuchi Y."/>
            <person name="Suzuki M."/>
            <person name="Kawai-Toyooka H."/>
            <person name="Smith D.R."/>
            <person name="Sparks H."/>
            <person name="Anderson J."/>
            <person name="Bakaric R."/>
            <person name="Luria V."/>
            <person name="Karger A."/>
            <person name="Kirschner M.W."/>
            <person name="Durand P.M."/>
            <person name="Michod R.E."/>
            <person name="Nozaki H."/>
            <person name="Olson B.J."/>
        </authorList>
    </citation>
    <scope>NUCLEOTIDE SEQUENCE [LARGE SCALE GENOMIC DNA]</scope>
    <source>
        <strain evidence="12">NIES-2863</strain>
    </source>
</reference>
<dbReference type="Proteomes" id="UP000075714">
    <property type="component" value="Unassembled WGS sequence"/>
</dbReference>
<dbReference type="STRING" id="33097.A0A150GT46"/>
<dbReference type="Pfam" id="PF03849">
    <property type="entry name" value="Tfb2"/>
    <property type="match status" value="2"/>
</dbReference>
<keyword evidence="4 8" id="KW-0805">Transcription regulation</keyword>
<evidence type="ECO:0000256" key="9">
    <source>
        <dbReference type="SAM" id="MobiDB-lite"/>
    </source>
</evidence>
<evidence type="ECO:0000256" key="4">
    <source>
        <dbReference type="ARBA" id="ARBA00023015"/>
    </source>
</evidence>
<dbReference type="AlphaFoldDB" id="A0A150GT46"/>
<feature type="domain" description="Transcription factor Tfb2 C-terminal" evidence="10">
    <location>
        <begin position="456"/>
        <end position="522"/>
    </location>
</feature>
<dbReference type="GO" id="GO:0003690">
    <property type="term" value="F:double-stranded DNA binding"/>
    <property type="evidence" value="ECO:0007669"/>
    <property type="project" value="TreeGrafter"/>
</dbReference>
<feature type="region of interest" description="Disordered" evidence="9">
    <location>
        <begin position="91"/>
        <end position="116"/>
    </location>
</feature>
<dbReference type="EMBL" id="LSYV01000009">
    <property type="protein sequence ID" value="KXZ52981.1"/>
    <property type="molecule type" value="Genomic_DNA"/>
</dbReference>
<dbReference type="GO" id="GO:0001671">
    <property type="term" value="F:ATPase activator activity"/>
    <property type="evidence" value="ECO:0007669"/>
    <property type="project" value="InterPro"/>
</dbReference>
<evidence type="ECO:0000256" key="7">
    <source>
        <dbReference type="ARBA" id="ARBA00023242"/>
    </source>
</evidence>
<keyword evidence="3 8" id="KW-0227">DNA damage</keyword>
<evidence type="ECO:0000256" key="6">
    <source>
        <dbReference type="ARBA" id="ARBA00023204"/>
    </source>
</evidence>